<dbReference type="Pfam" id="PF01381">
    <property type="entry name" value="HTH_3"/>
    <property type="match status" value="1"/>
</dbReference>
<dbReference type="InterPro" id="IPR050807">
    <property type="entry name" value="TransReg_Diox_bact_type"/>
</dbReference>
<dbReference type="AlphaFoldDB" id="A0A845QGT1"/>
<dbReference type="Gene3D" id="1.10.260.40">
    <property type="entry name" value="lambda repressor-like DNA-binding domains"/>
    <property type="match status" value="1"/>
</dbReference>
<dbReference type="InterPro" id="IPR010359">
    <property type="entry name" value="IrrE_HExxH"/>
</dbReference>
<keyword evidence="8" id="KW-1185">Reference proteome</keyword>
<comment type="caution">
    <text evidence="7">The sequence shown here is derived from an EMBL/GenBank/DDBJ whole genome shotgun (WGS) entry which is preliminary data.</text>
</comment>
<dbReference type="InterPro" id="IPR018653">
    <property type="entry name" value="ScfR_C"/>
</dbReference>
<dbReference type="Proteomes" id="UP000470384">
    <property type="component" value="Unassembled WGS sequence"/>
</dbReference>
<dbReference type="Pfam" id="PF09856">
    <property type="entry name" value="ScfRs"/>
    <property type="match status" value="1"/>
</dbReference>
<sequence>MAAKSTTGVTTRSGGGSGTGAGAGGRGKKVFAGPRLRRLRREQGLTQAGMAEQLGISASYLNLVERNQRPVSAQLLLKLAESFDLDVRALAGDQEARAFAELNEVFADPLFQNAGLSRQDVQDVASASPNVADAITALYQAYREQLAGQGLGLGPVAPTEIIADRDKSDHLDVMKFPVEEVRDYIHANRNHFGELDEAAEALHEYGGFAQDELYIGLRRHLADAHGLRVKVMPVEVMGSTVRRYDRHGKRILLSEVLDAPARTFQLAYQIAYLEQADLIDSMVKASSLKGEETLRLARVSLANYFAAALIMPYGRFHKAAEDSGYDIELLARRFGTSFEQTCHRLTTLQRAGARGIPFFLIRVDGAGNVSKRFAAAGFHFSRFGGTCPRWNLHDAFRSPGKIITQIVQLPDDTTYFSIARTVRRPGAGVLAPEQELAIGLGCELTDASRLTYAKGLDLKAPEAVTPIGVNCRLCERPDCAERAFPPINRKLIVDEQARGLSSFTFQNV</sequence>
<dbReference type="InterPro" id="IPR026281">
    <property type="entry name" value="HTH_RamB"/>
</dbReference>
<dbReference type="PANTHER" id="PTHR46797:SF23">
    <property type="entry name" value="HTH-TYPE TRANSCRIPTIONAL REGULATOR SUTR"/>
    <property type="match status" value="1"/>
</dbReference>
<dbReference type="GO" id="GO:0003700">
    <property type="term" value="F:DNA-binding transcription factor activity"/>
    <property type="evidence" value="ECO:0007669"/>
    <property type="project" value="TreeGrafter"/>
</dbReference>
<evidence type="ECO:0000256" key="4">
    <source>
        <dbReference type="ARBA" id="ARBA00023163"/>
    </source>
</evidence>
<dbReference type="OrthoDB" id="1123084at2"/>
<dbReference type="GO" id="GO:0005829">
    <property type="term" value="C:cytosol"/>
    <property type="evidence" value="ECO:0007669"/>
    <property type="project" value="TreeGrafter"/>
</dbReference>
<evidence type="ECO:0000259" key="6">
    <source>
        <dbReference type="PROSITE" id="PS50943"/>
    </source>
</evidence>
<dbReference type="GO" id="GO:0003677">
    <property type="term" value="F:DNA binding"/>
    <property type="evidence" value="ECO:0007669"/>
    <property type="project" value="UniProtKB-KW"/>
</dbReference>
<proteinExistence type="inferred from homology"/>
<feature type="compositionally biased region" description="Low complexity" evidence="5">
    <location>
        <begin position="1"/>
        <end position="12"/>
    </location>
</feature>
<keyword evidence="3" id="KW-0238">DNA-binding</keyword>
<feature type="compositionally biased region" description="Gly residues" evidence="5">
    <location>
        <begin position="13"/>
        <end position="25"/>
    </location>
</feature>
<keyword evidence="4" id="KW-0804">Transcription</keyword>
<dbReference type="CDD" id="cd00093">
    <property type="entry name" value="HTH_XRE"/>
    <property type="match status" value="1"/>
</dbReference>
<evidence type="ECO:0000256" key="2">
    <source>
        <dbReference type="ARBA" id="ARBA00023015"/>
    </source>
</evidence>
<dbReference type="Pfam" id="PF06114">
    <property type="entry name" value="Peptidase_M78"/>
    <property type="match status" value="1"/>
</dbReference>
<dbReference type="EMBL" id="WXYQ01000015">
    <property type="protein sequence ID" value="NBG97116.1"/>
    <property type="molecule type" value="Genomic_DNA"/>
</dbReference>
<evidence type="ECO:0000313" key="8">
    <source>
        <dbReference type="Proteomes" id="UP000470384"/>
    </source>
</evidence>
<dbReference type="PANTHER" id="PTHR46797">
    <property type="entry name" value="HTH-TYPE TRANSCRIPTIONAL REGULATOR"/>
    <property type="match status" value="1"/>
</dbReference>
<keyword evidence="2" id="KW-0805">Transcription regulation</keyword>
<evidence type="ECO:0000256" key="3">
    <source>
        <dbReference type="ARBA" id="ARBA00023125"/>
    </source>
</evidence>
<accession>A0A845QGT1</accession>
<reference evidence="7 8" key="1">
    <citation type="journal article" date="2016" name="Int. J. Syst. Evol. Microbiol.">
        <title>Pyruvatibacter mobilis gen. nov., sp. nov., a marine bacterium from the culture broth of Picochlorum sp. 122.</title>
        <authorList>
            <person name="Wang G."/>
            <person name="Tang M."/>
            <person name="Wu H."/>
            <person name="Dai S."/>
            <person name="Li T."/>
            <person name="Chen C."/>
            <person name="He H."/>
            <person name="Fan J."/>
            <person name="Xiang W."/>
            <person name="Li X."/>
        </authorList>
    </citation>
    <scope>NUCLEOTIDE SEQUENCE [LARGE SCALE GENOMIC DNA]</scope>
    <source>
        <strain evidence="7 8">GYP-11</strain>
    </source>
</reference>
<dbReference type="PROSITE" id="PS50943">
    <property type="entry name" value="HTH_CROC1"/>
    <property type="match status" value="1"/>
</dbReference>
<protein>
    <submittedName>
        <fullName evidence="7">DUF2083 domain-containing protein</fullName>
    </submittedName>
</protein>
<evidence type="ECO:0000256" key="5">
    <source>
        <dbReference type="SAM" id="MobiDB-lite"/>
    </source>
</evidence>
<dbReference type="SMART" id="SM00530">
    <property type="entry name" value="HTH_XRE"/>
    <property type="match status" value="1"/>
</dbReference>
<evidence type="ECO:0000313" key="7">
    <source>
        <dbReference type="EMBL" id="NBG97116.1"/>
    </source>
</evidence>
<feature type="region of interest" description="Disordered" evidence="5">
    <location>
        <begin position="1"/>
        <end position="33"/>
    </location>
</feature>
<evidence type="ECO:0000256" key="1">
    <source>
        <dbReference type="ARBA" id="ARBA00007227"/>
    </source>
</evidence>
<gene>
    <name evidence="7" type="ORF">GTQ45_15365</name>
</gene>
<name>A0A845QGT1_9HYPH</name>
<feature type="domain" description="HTH cro/C1-type" evidence="6">
    <location>
        <begin position="36"/>
        <end position="90"/>
    </location>
</feature>
<dbReference type="InterPro" id="IPR001387">
    <property type="entry name" value="Cro/C1-type_HTH"/>
</dbReference>
<comment type="similarity">
    <text evidence="1">Belongs to the short-chain fatty acyl-CoA assimilation regulator (ScfR) family.</text>
</comment>
<dbReference type="InterPro" id="IPR010982">
    <property type="entry name" value="Lambda_DNA-bd_dom_sf"/>
</dbReference>
<dbReference type="PIRSF" id="PIRSF019251">
    <property type="entry name" value="Rv0465c"/>
    <property type="match status" value="1"/>
</dbReference>
<dbReference type="SUPFAM" id="SSF47413">
    <property type="entry name" value="lambda repressor-like DNA-binding domains"/>
    <property type="match status" value="1"/>
</dbReference>
<organism evidence="7 8">
    <name type="scientific">Pyruvatibacter mobilis</name>
    <dbReference type="NCBI Taxonomy" id="1712261"/>
    <lineage>
        <taxon>Bacteria</taxon>
        <taxon>Pseudomonadati</taxon>
        <taxon>Pseudomonadota</taxon>
        <taxon>Alphaproteobacteria</taxon>
        <taxon>Hyphomicrobiales</taxon>
        <taxon>Parvibaculaceae</taxon>
        <taxon>Pyruvatibacter</taxon>
    </lineage>
</organism>